<evidence type="ECO:0000313" key="2">
    <source>
        <dbReference type="Proteomes" id="UP000640335"/>
    </source>
</evidence>
<dbReference type="RefSeq" id="WP_191750720.1">
    <property type="nucleotide sequence ID" value="NZ_JACSQZ010000053.1"/>
</dbReference>
<dbReference type="Pfam" id="PF20207">
    <property type="entry name" value="DUF6568"/>
    <property type="match status" value="1"/>
</dbReference>
<dbReference type="Gene3D" id="3.40.30.10">
    <property type="entry name" value="Glutaredoxin"/>
    <property type="match status" value="1"/>
</dbReference>
<dbReference type="Proteomes" id="UP000640335">
    <property type="component" value="Unassembled WGS sequence"/>
</dbReference>
<dbReference type="CDD" id="cd02947">
    <property type="entry name" value="TRX_family"/>
    <property type="match status" value="1"/>
</dbReference>
<gene>
    <name evidence="1" type="ORF">H9660_12515</name>
</gene>
<dbReference type="EMBL" id="JACSQZ010000053">
    <property type="protein sequence ID" value="MBD7915970.1"/>
    <property type="molecule type" value="Genomic_DNA"/>
</dbReference>
<keyword evidence="2" id="KW-1185">Reference proteome</keyword>
<dbReference type="InterPro" id="IPR036249">
    <property type="entry name" value="Thioredoxin-like_sf"/>
</dbReference>
<dbReference type="SUPFAM" id="SSF52833">
    <property type="entry name" value="Thioredoxin-like"/>
    <property type="match status" value="1"/>
</dbReference>
<protein>
    <submittedName>
        <fullName evidence="1">Thiol reductase thioredoxin</fullName>
    </submittedName>
</protein>
<organism evidence="1 2">
    <name type="scientific">Clostridium gallinarum</name>
    <dbReference type="NCBI Taxonomy" id="2762246"/>
    <lineage>
        <taxon>Bacteria</taxon>
        <taxon>Bacillati</taxon>
        <taxon>Bacillota</taxon>
        <taxon>Clostridia</taxon>
        <taxon>Eubacteriales</taxon>
        <taxon>Clostridiaceae</taxon>
        <taxon>Clostridium</taxon>
    </lineage>
</organism>
<proteinExistence type="predicted"/>
<dbReference type="InterPro" id="IPR046698">
    <property type="entry name" value="PedC-like"/>
</dbReference>
<sequence length="116" mass="13422">MVEIETYEEQVKVFNKISSLEAEDILSKEDITAIYIGRATCPFCRKFVKKLSDISKEINKTIYYIDSSNSSDEELSSFRKKYNILTVPGFIVSKNNEIEVRCDSSTPEEEILYMLK</sequence>
<evidence type="ECO:0000313" key="1">
    <source>
        <dbReference type="EMBL" id="MBD7915970.1"/>
    </source>
</evidence>
<accession>A0ABR8Q6E3</accession>
<name>A0ABR8Q6E3_9CLOT</name>
<comment type="caution">
    <text evidence="1">The sequence shown here is derived from an EMBL/GenBank/DDBJ whole genome shotgun (WGS) entry which is preliminary data.</text>
</comment>
<reference evidence="1 2" key="1">
    <citation type="submission" date="2020-08" db="EMBL/GenBank/DDBJ databases">
        <title>A Genomic Blueprint of the Chicken Gut Microbiome.</title>
        <authorList>
            <person name="Gilroy R."/>
            <person name="Ravi A."/>
            <person name="Getino M."/>
            <person name="Pursley I."/>
            <person name="Horton D.L."/>
            <person name="Alikhan N.-F."/>
            <person name="Baker D."/>
            <person name="Gharbi K."/>
            <person name="Hall N."/>
            <person name="Watson M."/>
            <person name="Adriaenssens E.M."/>
            <person name="Foster-Nyarko E."/>
            <person name="Jarju S."/>
            <person name="Secka A."/>
            <person name="Antonio M."/>
            <person name="Oren A."/>
            <person name="Chaudhuri R."/>
            <person name="La Ragione R.M."/>
            <person name="Hildebrand F."/>
            <person name="Pallen M.J."/>
        </authorList>
    </citation>
    <scope>NUCLEOTIDE SEQUENCE [LARGE SCALE GENOMIC DNA]</scope>
    <source>
        <strain evidence="1 2">Sa3CUN1</strain>
    </source>
</reference>